<feature type="non-terminal residue" evidence="1">
    <location>
        <position position="28"/>
    </location>
</feature>
<gene>
    <name evidence="1" type="ORF">AYI69_g1941</name>
</gene>
<name>A0A1R1YNU7_9FUNG</name>
<evidence type="ECO:0000313" key="2">
    <source>
        <dbReference type="Proteomes" id="UP000187429"/>
    </source>
</evidence>
<protein>
    <submittedName>
        <fullName evidence="1">Uncharacterized protein</fullName>
    </submittedName>
</protein>
<dbReference type="AlphaFoldDB" id="A0A1R1YNU7"/>
<sequence>MACFQRAGAQIRHCKRASHQQLDYSKPP</sequence>
<reference evidence="2" key="1">
    <citation type="submission" date="2017-01" db="EMBL/GenBank/DDBJ databases">
        <authorList>
            <person name="Wang Y."/>
            <person name="White M."/>
            <person name="Kvist S."/>
            <person name="Moncalvo J.-M."/>
        </authorList>
    </citation>
    <scope>NUCLEOTIDE SEQUENCE [LARGE SCALE GENOMIC DNA]</scope>
    <source>
        <strain evidence="2">ID-206-W2</strain>
    </source>
</reference>
<dbReference type="Proteomes" id="UP000187429">
    <property type="component" value="Unassembled WGS sequence"/>
</dbReference>
<comment type="caution">
    <text evidence="1">The sequence shown here is derived from an EMBL/GenBank/DDBJ whole genome shotgun (WGS) entry which is preliminary data.</text>
</comment>
<keyword evidence="2" id="KW-1185">Reference proteome</keyword>
<proteinExistence type="predicted"/>
<organism evidence="1 2">
    <name type="scientific">Smittium culicis</name>
    <dbReference type="NCBI Taxonomy" id="133412"/>
    <lineage>
        <taxon>Eukaryota</taxon>
        <taxon>Fungi</taxon>
        <taxon>Fungi incertae sedis</taxon>
        <taxon>Zoopagomycota</taxon>
        <taxon>Kickxellomycotina</taxon>
        <taxon>Harpellomycetes</taxon>
        <taxon>Harpellales</taxon>
        <taxon>Legeriomycetaceae</taxon>
        <taxon>Smittium</taxon>
    </lineage>
</organism>
<evidence type="ECO:0000313" key="1">
    <source>
        <dbReference type="EMBL" id="OMJ28578.1"/>
    </source>
</evidence>
<dbReference type="EMBL" id="LSSM01000542">
    <property type="protein sequence ID" value="OMJ28578.1"/>
    <property type="molecule type" value="Genomic_DNA"/>
</dbReference>
<accession>A0A1R1YNU7</accession>